<name>A0A1I1DR93_9FLAO</name>
<dbReference type="NCBIfam" id="TIGR03511">
    <property type="entry name" value="GldH_lipo"/>
    <property type="match status" value="1"/>
</dbReference>
<reference evidence="2" key="1">
    <citation type="submission" date="2016-10" db="EMBL/GenBank/DDBJ databases">
        <authorList>
            <person name="Varghese N."/>
            <person name="Submissions S."/>
        </authorList>
    </citation>
    <scope>NUCLEOTIDE SEQUENCE [LARGE SCALE GENOMIC DNA]</scope>
    <source>
        <strain evidence="2">DSM 24499</strain>
    </source>
</reference>
<dbReference type="InterPro" id="IPR020018">
    <property type="entry name" value="Motility-assoc_lipoprot_GldH"/>
</dbReference>
<protein>
    <submittedName>
        <fullName evidence="1">Protein involved in gliding motility GldH</fullName>
    </submittedName>
</protein>
<dbReference type="AlphaFoldDB" id="A0A1I1DR93"/>
<dbReference type="STRING" id="1334022.SAMN04487907_101577"/>
<dbReference type="EMBL" id="FOKV01000001">
    <property type="protein sequence ID" value="SFB77505.1"/>
    <property type="molecule type" value="Genomic_DNA"/>
</dbReference>
<accession>A0A1I1DR93</accession>
<proteinExistence type="predicted"/>
<dbReference type="Proteomes" id="UP000199438">
    <property type="component" value="Unassembled WGS sequence"/>
</dbReference>
<organism evidence="1 2">
    <name type="scientific">Zunongwangia mangrovi</name>
    <dbReference type="NCBI Taxonomy" id="1334022"/>
    <lineage>
        <taxon>Bacteria</taxon>
        <taxon>Pseudomonadati</taxon>
        <taxon>Bacteroidota</taxon>
        <taxon>Flavobacteriia</taxon>
        <taxon>Flavobacteriales</taxon>
        <taxon>Flavobacteriaceae</taxon>
        <taxon>Zunongwangia</taxon>
    </lineage>
</organism>
<evidence type="ECO:0000313" key="1">
    <source>
        <dbReference type="EMBL" id="SFB77505.1"/>
    </source>
</evidence>
<evidence type="ECO:0000313" key="2">
    <source>
        <dbReference type="Proteomes" id="UP000199438"/>
    </source>
</evidence>
<gene>
    <name evidence="1" type="ORF">SAMN04487907_101577</name>
</gene>
<dbReference type="OrthoDB" id="982482at2"/>
<sequence length="163" mass="18833">MRNNIIPILAIFSLIFWSCDSKRVYDEYKSVNQWNKDSIISFNIGELDSLKAYNLFINVRNNSDYKYSNLHLITEIQFPKGKVISDTLEYEMALPNGEWLGTGFGDVKESKLWYKEGVKFTEPGEYQVNIRQAMRKNGNVSGIENLEGITDVGFRIEKTTQNN</sequence>
<keyword evidence="2" id="KW-1185">Reference proteome</keyword>
<dbReference type="RefSeq" id="WP_092539869.1">
    <property type="nucleotide sequence ID" value="NZ_FOKV01000001.1"/>
</dbReference>
<dbReference type="Pfam" id="PF14109">
    <property type="entry name" value="GldH_lipo"/>
    <property type="match status" value="1"/>
</dbReference>